<proteinExistence type="predicted"/>
<dbReference type="AlphaFoldDB" id="A0A4S5BY21"/>
<evidence type="ECO:0000313" key="3">
    <source>
        <dbReference type="Proteomes" id="UP000306236"/>
    </source>
</evidence>
<sequence length="212" mass="22270">MAIFLHIIFSFPTVIFTGLLALVMLYWLVAITGLLDTDVLDQMLLGDGDAVDAGGLAALLNKIGLGRVPLTIIVSLLVLSAWVISFAGTRLLMPQAGLIAIQFLIGGAITAAALIGGLLCTIVLLRPVHAMLRHIPPEGEPTIIIGRTGVIRSGTATPEAGQAIIEDGGAGLLLQVRTSNGSLPRGTKVVVIEQLPEHNAWRIVSEDEFTNG</sequence>
<name>A0A4S5BY21_9BURK</name>
<protein>
    <submittedName>
        <fullName evidence="2">DUF1449 family protein</fullName>
    </submittedName>
</protein>
<comment type="caution">
    <text evidence="2">The sequence shown here is derived from an EMBL/GenBank/DDBJ whole genome shotgun (WGS) entry which is preliminary data.</text>
</comment>
<dbReference type="OrthoDB" id="8912654at2"/>
<dbReference type="EMBL" id="SSWX01000005">
    <property type="protein sequence ID" value="THJ34978.1"/>
    <property type="molecule type" value="Genomic_DNA"/>
</dbReference>
<keyword evidence="1" id="KW-0472">Membrane</keyword>
<organism evidence="2 3">
    <name type="scientific">Lampropedia aestuarii</name>
    <dbReference type="NCBI Taxonomy" id="2562762"/>
    <lineage>
        <taxon>Bacteria</taxon>
        <taxon>Pseudomonadati</taxon>
        <taxon>Pseudomonadota</taxon>
        <taxon>Betaproteobacteria</taxon>
        <taxon>Burkholderiales</taxon>
        <taxon>Comamonadaceae</taxon>
        <taxon>Lampropedia</taxon>
    </lineage>
</organism>
<keyword evidence="1" id="KW-0812">Transmembrane</keyword>
<evidence type="ECO:0000256" key="1">
    <source>
        <dbReference type="SAM" id="Phobius"/>
    </source>
</evidence>
<dbReference type="RefSeq" id="WP_136405691.1">
    <property type="nucleotide sequence ID" value="NZ_SSWX01000005.1"/>
</dbReference>
<keyword evidence="3" id="KW-1185">Reference proteome</keyword>
<keyword evidence="1" id="KW-1133">Transmembrane helix</keyword>
<evidence type="ECO:0000313" key="2">
    <source>
        <dbReference type="EMBL" id="THJ34978.1"/>
    </source>
</evidence>
<reference evidence="2 3" key="1">
    <citation type="submission" date="2019-04" db="EMBL/GenBank/DDBJ databases">
        <title>Lampropedia sp YIM MLB12 draf genome.</title>
        <authorList>
            <person name="Wang Y.-X."/>
        </authorList>
    </citation>
    <scope>NUCLEOTIDE SEQUENCE [LARGE SCALE GENOMIC DNA]</scope>
    <source>
        <strain evidence="2 3">YIM MLB12</strain>
    </source>
</reference>
<feature type="transmembrane region" description="Helical" evidence="1">
    <location>
        <begin position="68"/>
        <end position="87"/>
    </location>
</feature>
<feature type="transmembrane region" description="Helical" evidence="1">
    <location>
        <begin position="6"/>
        <end position="35"/>
    </location>
</feature>
<accession>A0A4S5BY21</accession>
<dbReference type="Proteomes" id="UP000306236">
    <property type="component" value="Unassembled WGS sequence"/>
</dbReference>
<gene>
    <name evidence="2" type="ORF">E8K88_05735</name>
</gene>
<feature type="transmembrane region" description="Helical" evidence="1">
    <location>
        <begin position="99"/>
        <end position="125"/>
    </location>
</feature>